<dbReference type="RefSeq" id="WP_057875543.1">
    <property type="nucleotide sequence ID" value="NZ_AYZD01000011.1"/>
</dbReference>
<evidence type="ECO:0000256" key="1">
    <source>
        <dbReference type="SAM" id="Phobius"/>
    </source>
</evidence>
<keyword evidence="1" id="KW-0812">Transmembrane</keyword>
<dbReference type="Proteomes" id="UP000051015">
    <property type="component" value="Unassembled WGS sequence"/>
</dbReference>
<feature type="transmembrane region" description="Helical" evidence="1">
    <location>
        <begin position="47"/>
        <end position="73"/>
    </location>
</feature>
<proteinExistence type="predicted"/>
<keyword evidence="1" id="KW-0472">Membrane</keyword>
<dbReference type="STRING" id="1423725.FC19_GL000499"/>
<accession>A0A0R2D9D9</accession>
<sequence>MLKVKTIFYPLIIAVVFSVISLGIYLSQGASIRAWVIVTNNVNESGISLGSSLLFLSLVGSIIAWINFVTIYLKHRKV</sequence>
<organism evidence="2 3">
    <name type="scientific">Liquorilactobacillus aquaticus DSM 21051</name>
    <dbReference type="NCBI Taxonomy" id="1423725"/>
    <lineage>
        <taxon>Bacteria</taxon>
        <taxon>Bacillati</taxon>
        <taxon>Bacillota</taxon>
        <taxon>Bacilli</taxon>
        <taxon>Lactobacillales</taxon>
        <taxon>Lactobacillaceae</taxon>
        <taxon>Liquorilactobacillus</taxon>
    </lineage>
</organism>
<evidence type="ECO:0000313" key="2">
    <source>
        <dbReference type="EMBL" id="KRM96972.1"/>
    </source>
</evidence>
<keyword evidence="1" id="KW-1133">Transmembrane helix</keyword>
<comment type="caution">
    <text evidence="2">The sequence shown here is derived from an EMBL/GenBank/DDBJ whole genome shotgun (WGS) entry which is preliminary data.</text>
</comment>
<gene>
    <name evidence="2" type="ORF">FC19_GL000499</name>
</gene>
<evidence type="ECO:0000313" key="3">
    <source>
        <dbReference type="Proteomes" id="UP000051015"/>
    </source>
</evidence>
<name>A0A0R2D9D9_9LACO</name>
<feature type="transmembrane region" description="Helical" evidence="1">
    <location>
        <begin position="7"/>
        <end position="27"/>
    </location>
</feature>
<reference evidence="2 3" key="1">
    <citation type="journal article" date="2015" name="Genome Announc.">
        <title>Expanding the biotechnology potential of lactobacilli through comparative genomics of 213 strains and associated genera.</title>
        <authorList>
            <person name="Sun Z."/>
            <person name="Harris H.M."/>
            <person name="McCann A."/>
            <person name="Guo C."/>
            <person name="Argimon S."/>
            <person name="Zhang W."/>
            <person name="Yang X."/>
            <person name="Jeffery I.B."/>
            <person name="Cooney J.C."/>
            <person name="Kagawa T.F."/>
            <person name="Liu W."/>
            <person name="Song Y."/>
            <person name="Salvetti E."/>
            <person name="Wrobel A."/>
            <person name="Rasinkangas P."/>
            <person name="Parkhill J."/>
            <person name="Rea M.C."/>
            <person name="O'Sullivan O."/>
            <person name="Ritari J."/>
            <person name="Douillard F.P."/>
            <person name="Paul Ross R."/>
            <person name="Yang R."/>
            <person name="Briner A.E."/>
            <person name="Felis G.E."/>
            <person name="de Vos W.M."/>
            <person name="Barrangou R."/>
            <person name="Klaenhammer T.R."/>
            <person name="Caufield P.W."/>
            <person name="Cui Y."/>
            <person name="Zhang H."/>
            <person name="O'Toole P.W."/>
        </authorList>
    </citation>
    <scope>NUCLEOTIDE SEQUENCE [LARGE SCALE GENOMIC DNA]</scope>
    <source>
        <strain evidence="2 3">DSM 21051</strain>
    </source>
</reference>
<dbReference type="PATRIC" id="fig|1423725.3.peg.512"/>
<keyword evidence="3" id="KW-1185">Reference proteome</keyword>
<protein>
    <submittedName>
        <fullName evidence="2">Uncharacterized protein</fullName>
    </submittedName>
</protein>
<dbReference type="EMBL" id="AYZD01000011">
    <property type="protein sequence ID" value="KRM96972.1"/>
    <property type="molecule type" value="Genomic_DNA"/>
</dbReference>
<dbReference type="AlphaFoldDB" id="A0A0R2D9D9"/>